<organism evidence="2 3">
    <name type="scientific">Naematelia encephala</name>
    <dbReference type="NCBI Taxonomy" id="71784"/>
    <lineage>
        <taxon>Eukaryota</taxon>
        <taxon>Fungi</taxon>
        <taxon>Dikarya</taxon>
        <taxon>Basidiomycota</taxon>
        <taxon>Agaricomycotina</taxon>
        <taxon>Tremellomycetes</taxon>
        <taxon>Tremellales</taxon>
        <taxon>Naemateliaceae</taxon>
        <taxon>Naematelia</taxon>
    </lineage>
</organism>
<comment type="caution">
    <text evidence="2">The sequence shown here is derived from an EMBL/GenBank/DDBJ whole genome shotgun (WGS) entry which is preliminary data.</text>
</comment>
<dbReference type="EMBL" id="MCFC01000014">
    <property type="protein sequence ID" value="ORY31624.1"/>
    <property type="molecule type" value="Genomic_DNA"/>
</dbReference>
<dbReference type="InParanoid" id="A0A1Y2BA30"/>
<feature type="region of interest" description="Disordered" evidence="1">
    <location>
        <begin position="53"/>
        <end position="123"/>
    </location>
</feature>
<name>A0A1Y2BA30_9TREE</name>
<protein>
    <submittedName>
        <fullName evidence="2">Uncharacterized protein</fullName>
    </submittedName>
</protein>
<sequence length="249" mass="27108">MAGRRGTEIDKDKEHELEDEDVHKDKSTDGDGWTGQVPKLILSSETTIHSLSLTSVPISPSPSPTSPSPSSTHDLNDASRPPRSMPRRSSIPLGPPTSTQVSPSHDTLRSSLSDTDTDTIPSPISVAISSTSRISDSISSLQQNTTTLLTILSNLQTSAMALSSGSGTSRSLRGIKASIDSFREREAVEVRARKIIEQWESQRLRAGLGLTAKLARPVLQDECQAFKIVLDDCQRRFENIIQRPQVEIV</sequence>
<feature type="compositionally biased region" description="Low complexity" evidence="1">
    <location>
        <begin position="79"/>
        <end position="92"/>
    </location>
</feature>
<evidence type="ECO:0000313" key="3">
    <source>
        <dbReference type="Proteomes" id="UP000193986"/>
    </source>
</evidence>
<feature type="region of interest" description="Disordered" evidence="1">
    <location>
        <begin position="1"/>
        <end position="38"/>
    </location>
</feature>
<feature type="compositionally biased region" description="Polar residues" evidence="1">
    <location>
        <begin position="96"/>
        <end position="122"/>
    </location>
</feature>
<evidence type="ECO:0000256" key="1">
    <source>
        <dbReference type="SAM" id="MobiDB-lite"/>
    </source>
</evidence>
<gene>
    <name evidence="2" type="ORF">BCR39DRAFT_525960</name>
</gene>
<dbReference type="Proteomes" id="UP000193986">
    <property type="component" value="Unassembled WGS sequence"/>
</dbReference>
<dbReference type="AlphaFoldDB" id="A0A1Y2BA30"/>
<feature type="compositionally biased region" description="Basic and acidic residues" evidence="1">
    <location>
        <begin position="1"/>
        <end position="29"/>
    </location>
</feature>
<proteinExistence type="predicted"/>
<keyword evidence="3" id="KW-1185">Reference proteome</keyword>
<accession>A0A1Y2BA30</accession>
<evidence type="ECO:0000313" key="2">
    <source>
        <dbReference type="EMBL" id="ORY31624.1"/>
    </source>
</evidence>
<reference evidence="2 3" key="1">
    <citation type="submission" date="2016-07" db="EMBL/GenBank/DDBJ databases">
        <title>Pervasive Adenine N6-methylation of Active Genes in Fungi.</title>
        <authorList>
            <consortium name="DOE Joint Genome Institute"/>
            <person name="Mondo S.J."/>
            <person name="Dannebaum R.O."/>
            <person name="Kuo R.C."/>
            <person name="Labutti K."/>
            <person name="Haridas S."/>
            <person name="Kuo A."/>
            <person name="Salamov A."/>
            <person name="Ahrendt S.R."/>
            <person name="Lipzen A."/>
            <person name="Sullivan W."/>
            <person name="Andreopoulos W.B."/>
            <person name="Clum A."/>
            <person name="Lindquist E."/>
            <person name="Daum C."/>
            <person name="Ramamoorthy G.K."/>
            <person name="Gryganskyi A."/>
            <person name="Culley D."/>
            <person name="Magnuson J.K."/>
            <person name="James T.Y."/>
            <person name="O'Malley M.A."/>
            <person name="Stajich J.E."/>
            <person name="Spatafora J.W."/>
            <person name="Visel A."/>
            <person name="Grigoriev I.V."/>
        </authorList>
    </citation>
    <scope>NUCLEOTIDE SEQUENCE [LARGE SCALE GENOMIC DNA]</scope>
    <source>
        <strain evidence="2 3">68-887.2</strain>
    </source>
</reference>